<dbReference type="SUPFAM" id="SSF47413">
    <property type="entry name" value="lambda repressor-like DNA-binding domains"/>
    <property type="match status" value="1"/>
</dbReference>
<name>A0A323TYY8_9BACI</name>
<organism evidence="3 4">
    <name type="scientific">Salipaludibacillus keqinensis</name>
    <dbReference type="NCBI Taxonomy" id="2045207"/>
    <lineage>
        <taxon>Bacteria</taxon>
        <taxon>Bacillati</taxon>
        <taxon>Bacillota</taxon>
        <taxon>Bacilli</taxon>
        <taxon>Bacillales</taxon>
        <taxon>Bacillaceae</taxon>
    </lineage>
</organism>
<comment type="caution">
    <text evidence="3">The sequence shown here is derived from an EMBL/GenBank/DDBJ whole genome shotgun (WGS) entry which is preliminary data.</text>
</comment>
<feature type="domain" description="HTH cro/C1-type" evidence="2">
    <location>
        <begin position="13"/>
        <end position="67"/>
    </location>
</feature>
<dbReference type="Gene3D" id="1.10.260.40">
    <property type="entry name" value="lambda repressor-like DNA-binding domains"/>
    <property type="match status" value="1"/>
</dbReference>
<dbReference type="Pfam" id="PF01381">
    <property type="entry name" value="HTH_3"/>
    <property type="match status" value="1"/>
</dbReference>
<evidence type="ECO:0000256" key="1">
    <source>
        <dbReference type="ARBA" id="ARBA00023125"/>
    </source>
</evidence>
<keyword evidence="4" id="KW-1185">Reference proteome</keyword>
<dbReference type="PANTHER" id="PTHR46558:SF4">
    <property type="entry name" value="DNA-BIDING PHAGE PROTEIN"/>
    <property type="match status" value="1"/>
</dbReference>
<dbReference type="OrthoDB" id="9808239at2"/>
<dbReference type="Proteomes" id="UP000248214">
    <property type="component" value="Unassembled WGS sequence"/>
</dbReference>
<evidence type="ECO:0000259" key="2">
    <source>
        <dbReference type="PROSITE" id="PS50943"/>
    </source>
</evidence>
<evidence type="ECO:0000313" key="4">
    <source>
        <dbReference type="Proteomes" id="UP000248214"/>
    </source>
</evidence>
<dbReference type="PANTHER" id="PTHR46558">
    <property type="entry name" value="TRACRIPTIONAL REGULATORY PROTEIN-RELATED-RELATED"/>
    <property type="match status" value="1"/>
</dbReference>
<dbReference type="CDD" id="cd00093">
    <property type="entry name" value="HTH_XRE"/>
    <property type="match status" value="1"/>
</dbReference>
<dbReference type="InterPro" id="IPR010982">
    <property type="entry name" value="Lambda_DNA-bd_dom_sf"/>
</dbReference>
<reference evidence="3 4" key="1">
    <citation type="submission" date="2017-10" db="EMBL/GenBank/DDBJ databases">
        <title>Bacillus sp. nov., a halophilic bacterium isolated from a Keqin Lake.</title>
        <authorList>
            <person name="Wang H."/>
        </authorList>
    </citation>
    <scope>NUCLEOTIDE SEQUENCE [LARGE SCALE GENOMIC DNA]</scope>
    <source>
        <strain evidence="3 4">KQ-12</strain>
    </source>
</reference>
<dbReference type="SMART" id="SM00530">
    <property type="entry name" value="HTH_XRE"/>
    <property type="match status" value="1"/>
</dbReference>
<dbReference type="GO" id="GO:0003677">
    <property type="term" value="F:DNA binding"/>
    <property type="evidence" value="ECO:0007669"/>
    <property type="project" value="UniProtKB-KW"/>
</dbReference>
<dbReference type="AlphaFoldDB" id="A0A323TYY8"/>
<dbReference type="EMBL" id="PDOD01000001">
    <property type="protein sequence ID" value="PYZ94795.1"/>
    <property type="molecule type" value="Genomic_DNA"/>
</dbReference>
<sequence length="75" mass="8522">MGKNTSGKLDNHIQMWRSKYKMTQADLGKKVGVSRQTIISIEKNKYTPSLTLAFELALAFDCSIDDLFDYETGEE</sequence>
<dbReference type="PROSITE" id="PS50943">
    <property type="entry name" value="HTH_CROC1"/>
    <property type="match status" value="1"/>
</dbReference>
<proteinExistence type="predicted"/>
<protein>
    <submittedName>
        <fullName evidence="3">Transcriptional regulator</fullName>
    </submittedName>
</protein>
<gene>
    <name evidence="3" type="ORF">CR194_04505</name>
</gene>
<keyword evidence="1" id="KW-0238">DNA-binding</keyword>
<dbReference type="RefSeq" id="WP_110608429.1">
    <property type="nucleotide sequence ID" value="NZ_PDOD01000001.1"/>
</dbReference>
<evidence type="ECO:0000313" key="3">
    <source>
        <dbReference type="EMBL" id="PYZ94795.1"/>
    </source>
</evidence>
<accession>A0A323TYY8</accession>
<dbReference type="InterPro" id="IPR001387">
    <property type="entry name" value="Cro/C1-type_HTH"/>
</dbReference>